<dbReference type="PROSITE" id="PS50231">
    <property type="entry name" value="RICIN_B_LECTIN"/>
    <property type="match status" value="1"/>
</dbReference>
<organism evidence="1 2">
    <name type="scientific">Fluviispira sanaruensis</name>
    <dbReference type="NCBI Taxonomy" id="2493639"/>
    <lineage>
        <taxon>Bacteria</taxon>
        <taxon>Pseudomonadati</taxon>
        <taxon>Bdellovibrionota</taxon>
        <taxon>Oligoflexia</taxon>
        <taxon>Silvanigrellales</taxon>
        <taxon>Silvanigrellaceae</taxon>
        <taxon>Fluviispira</taxon>
    </lineage>
</organism>
<dbReference type="InterPro" id="IPR035992">
    <property type="entry name" value="Ricin_B-like_lectins"/>
</dbReference>
<evidence type="ECO:0000313" key="2">
    <source>
        <dbReference type="Proteomes" id="UP000291236"/>
    </source>
</evidence>
<accession>A0A4P2VMG9</accession>
<sequence>MPTLKYLFIQYFARIIAIKKGKEKLIFCFSILTLHSFSVRANEISANIPERVYRSTPSKPDKVFSQGFQRSRNEHTDLSRHINGETQDASGLISTTSSIQYAFDYAESYAMGWWRVSEFFVYEIIPDENFVSVSNTYYRTLRNETESAARTQLVEQQYTFTREDEYSALFTIPPERVIAATRFEFDRALRRFTQRERIINTITRENEHSPQLQAAIHPNTYSLGTLGNRQFTYNGISSGFACVEHTQSSSFSMRKKRSAIKNRICPLTQLQVLEALEEPEKFLTRKSLKIAASVDGYTYCLTTYENYIYLDYKCKTPQKWNYTEFGQFISEINDGKNQQYYCMTAPQDDSAEDYARMQICDLNNDKQIWKIKKTENGNSLIFSSNGYVLSSYKEYAYLRKNFKENMAIKLMNASMLKEKQANALIQFSVDPLQIKDKYILYPTSNGNAYLEVASSLVNYTNYYNAHNNALFSSYGNKNAGPQVCYFSSLLREGGTSWGWVKDEYCSTKGKMKNELRWIFGKNAVTHNAYSLYDIADNILRIDDITGSKNRYYAYTAFKYWPDSDSFVEFFNLTDIPKLYADTYNSSDLFNPSKEQRLSYAFSVIKEKYKTKIHKLLD</sequence>
<proteinExistence type="predicted"/>
<dbReference type="OrthoDB" id="5291265at2"/>
<dbReference type="KEGG" id="sbf:JCM31447_24110"/>
<evidence type="ECO:0000313" key="1">
    <source>
        <dbReference type="EMBL" id="BBH53958.1"/>
    </source>
</evidence>
<dbReference type="AlphaFoldDB" id="A0A4P2VMG9"/>
<dbReference type="EMBL" id="AP019368">
    <property type="protein sequence ID" value="BBH53958.1"/>
    <property type="molecule type" value="Genomic_DNA"/>
</dbReference>
<dbReference type="SUPFAM" id="SSF56399">
    <property type="entry name" value="ADP-ribosylation"/>
    <property type="match status" value="1"/>
</dbReference>
<dbReference type="RefSeq" id="WP_130610846.1">
    <property type="nucleotide sequence ID" value="NZ_AP019368.1"/>
</dbReference>
<dbReference type="Gene3D" id="3.90.210.10">
    <property type="entry name" value="Heat-Labile Enterotoxin, subunit A"/>
    <property type="match status" value="1"/>
</dbReference>
<gene>
    <name evidence="1" type="ORF">JCM31447_24110</name>
</gene>
<keyword evidence="2" id="KW-1185">Reference proteome</keyword>
<reference evidence="1 2" key="1">
    <citation type="submission" date="2018-12" db="EMBL/GenBank/DDBJ databases">
        <title>Rubrispira sanarue gen. nov., sp., nov., a member of the order Silvanigrellales, isolated from a brackish lake in Hamamatsu Japan.</title>
        <authorList>
            <person name="Maejima Y."/>
            <person name="Iino T."/>
            <person name="Muraguchi Y."/>
            <person name="Fukuda K."/>
            <person name="Nojiri H."/>
            <person name="Ohkuma M."/>
            <person name="Moriuchi R."/>
            <person name="Dohra H."/>
            <person name="Kimbara K."/>
            <person name="Shintani M."/>
        </authorList>
    </citation>
    <scope>NUCLEOTIDE SEQUENCE [LARGE SCALE GENOMIC DNA]</scope>
    <source>
        <strain evidence="1 2">RF1110005</strain>
    </source>
</reference>
<dbReference type="SUPFAM" id="SSF50370">
    <property type="entry name" value="Ricin B-like lectins"/>
    <property type="match status" value="1"/>
</dbReference>
<dbReference type="Proteomes" id="UP000291236">
    <property type="component" value="Chromosome"/>
</dbReference>
<name>A0A4P2VMG9_FLUSA</name>
<protein>
    <submittedName>
        <fullName evidence="1">Uncharacterized protein</fullName>
    </submittedName>
</protein>